<dbReference type="PANTHER" id="PTHR11731">
    <property type="entry name" value="PROTEASE FAMILY S9B,C DIPEPTIDYL-PEPTIDASE IV-RELATED"/>
    <property type="match status" value="1"/>
</dbReference>
<dbReference type="SUPFAM" id="SSF82171">
    <property type="entry name" value="DPP6 N-terminal domain-like"/>
    <property type="match status" value="1"/>
</dbReference>
<dbReference type="InterPro" id="IPR002469">
    <property type="entry name" value="Peptidase_S9B_N"/>
</dbReference>
<dbReference type="RefSeq" id="WP_343948754.1">
    <property type="nucleotide sequence ID" value="NZ_BAAAHQ010000004.1"/>
</dbReference>
<dbReference type="Pfam" id="PF00326">
    <property type="entry name" value="Peptidase_S9"/>
    <property type="match status" value="1"/>
</dbReference>
<evidence type="ECO:0000259" key="2">
    <source>
        <dbReference type="Pfam" id="PF00930"/>
    </source>
</evidence>
<feature type="domain" description="Peptidase S9 prolyl oligopeptidase catalytic" evidence="1">
    <location>
        <begin position="567"/>
        <end position="760"/>
    </location>
</feature>
<dbReference type="InterPro" id="IPR029058">
    <property type="entry name" value="AB_hydrolase_fold"/>
</dbReference>
<organism evidence="3 4">
    <name type="scientific">Nonomuraea longicatena</name>
    <dbReference type="NCBI Taxonomy" id="83682"/>
    <lineage>
        <taxon>Bacteria</taxon>
        <taxon>Bacillati</taxon>
        <taxon>Actinomycetota</taxon>
        <taxon>Actinomycetes</taxon>
        <taxon>Streptosporangiales</taxon>
        <taxon>Streptosporangiaceae</taxon>
        <taxon>Nonomuraea</taxon>
    </lineage>
</organism>
<dbReference type="Pfam" id="PF00930">
    <property type="entry name" value="DPPIV_N"/>
    <property type="match status" value="1"/>
</dbReference>
<dbReference type="EMBL" id="BAAAHQ010000004">
    <property type="protein sequence ID" value="GAA0917073.1"/>
    <property type="molecule type" value="Genomic_DNA"/>
</dbReference>
<dbReference type="PANTHER" id="PTHR11731:SF118">
    <property type="entry name" value="BLR1971 PROTEIN"/>
    <property type="match status" value="1"/>
</dbReference>
<proteinExistence type="predicted"/>
<evidence type="ECO:0000313" key="3">
    <source>
        <dbReference type="EMBL" id="GAA0917073.1"/>
    </source>
</evidence>
<gene>
    <name evidence="3" type="ORF">GCM10009560_12760</name>
</gene>
<feature type="domain" description="Dipeptidylpeptidase IV N-terminal" evidence="2">
    <location>
        <begin position="137"/>
        <end position="476"/>
    </location>
</feature>
<sequence length="786" mass="87404">MTTSLTWDAKGNWQAAGQREQLTVEQPKAEVAASAYRTAETLLRHNRSKLVRGDRIRPNWIEGGRRFWYTVSTSAGRRFILVDPGAGLRRPAFDHARLAESLATATGQPVDAAALPFEAIDVDDDRAVSFWTNEGVHWRLDLATYEVTRTEGSPPPDFMEPASPDGAHAVFSRDHDLWVRGRDGVERQLTRDGGKDHEYGESPFVPLALLNKLGLTGLPPMVAWSPDSTKVLTHLTDLRRVREVHHVQAVPADGSEPRLVTQRYAYPGDEHLPLGHYVVVDVATGRVVPAQADPVHVPLMSPIAIRWAWWADDSSAVYYLRQSRDVRTLQLERLDPRTGEVTVLIRESGHTRVEPAHQQGQLPMVKVLSTGEVLWYSQRDGWGHLYLYGRSPCVRLTSGEFAVQQILHVDEAARVVYFTATGLVADDPYRRTVCRVGLDGSGFSRVTVDDLDHAVTVPDNPEDNPYFIDTASTTGTAPLISVRGWDGRLLVELERADISALVATGWSAPARFKVKAADGVTDVYGVLYKPHDFDPRRSYPVIDHPYPGPHIQRVSPAFDPGLLGTDAEALAAIGFVVIAMDGRGTPCRDKAFHDFSYKNYECAGGLVDHVAGMRQLAASRPWMDLNRVGVFGLSGGGFATVRAMIDFPDFYKVAVADAGNHDDRYYHAGWAETYEGPASEEDYVRSSNVEGADRIVGKLLLIHGGNDDNVHAHLTLRLVERLIQLDKDFEMLIVPGAEHTFWGYEHHVYRRRWDFFVRHLLNVEPPKGVRLTPAPIDGELIAELFG</sequence>
<name>A0ABP3Z843_9ACTN</name>
<protein>
    <submittedName>
        <fullName evidence="3">DPP IV N-terminal domain-containing protein</fullName>
    </submittedName>
</protein>
<evidence type="ECO:0000313" key="4">
    <source>
        <dbReference type="Proteomes" id="UP001501578"/>
    </source>
</evidence>
<keyword evidence="4" id="KW-1185">Reference proteome</keyword>
<dbReference type="SUPFAM" id="SSF53474">
    <property type="entry name" value="alpha/beta-Hydrolases"/>
    <property type="match status" value="1"/>
</dbReference>
<dbReference type="Gene3D" id="2.140.10.30">
    <property type="entry name" value="Dipeptidylpeptidase IV, N-terminal domain"/>
    <property type="match status" value="1"/>
</dbReference>
<accession>A0ABP3Z843</accession>
<dbReference type="InterPro" id="IPR001375">
    <property type="entry name" value="Peptidase_S9_cat"/>
</dbReference>
<dbReference type="InterPro" id="IPR050278">
    <property type="entry name" value="Serine_Prot_S9B/DPPIV"/>
</dbReference>
<dbReference type="Gene3D" id="3.40.50.1820">
    <property type="entry name" value="alpha/beta hydrolase"/>
    <property type="match status" value="1"/>
</dbReference>
<reference evidence="4" key="1">
    <citation type="journal article" date="2019" name="Int. J. Syst. Evol. Microbiol.">
        <title>The Global Catalogue of Microorganisms (GCM) 10K type strain sequencing project: providing services to taxonomists for standard genome sequencing and annotation.</title>
        <authorList>
            <consortium name="The Broad Institute Genomics Platform"/>
            <consortium name="The Broad Institute Genome Sequencing Center for Infectious Disease"/>
            <person name="Wu L."/>
            <person name="Ma J."/>
        </authorList>
    </citation>
    <scope>NUCLEOTIDE SEQUENCE [LARGE SCALE GENOMIC DNA]</scope>
    <source>
        <strain evidence="4">JCM 11136</strain>
    </source>
</reference>
<evidence type="ECO:0000259" key="1">
    <source>
        <dbReference type="Pfam" id="PF00326"/>
    </source>
</evidence>
<comment type="caution">
    <text evidence="3">The sequence shown here is derived from an EMBL/GenBank/DDBJ whole genome shotgun (WGS) entry which is preliminary data.</text>
</comment>
<dbReference type="Proteomes" id="UP001501578">
    <property type="component" value="Unassembled WGS sequence"/>
</dbReference>